<comment type="caution">
    <text evidence="1">The sequence shown here is derived from an EMBL/GenBank/DDBJ whole genome shotgun (WGS) entry which is preliminary data.</text>
</comment>
<evidence type="ECO:0000313" key="1">
    <source>
        <dbReference type="EMBL" id="KJE76252.1"/>
    </source>
</evidence>
<evidence type="ECO:0000313" key="2">
    <source>
        <dbReference type="Proteomes" id="UP000032336"/>
    </source>
</evidence>
<dbReference type="GeneID" id="78373098"/>
<dbReference type="AlphaFoldDB" id="A0A0D8FVI7"/>
<dbReference type="RefSeq" id="WP_152623170.1">
    <property type="nucleotide sequence ID" value="NZ_JXUW01000019.1"/>
</dbReference>
<keyword evidence="2" id="KW-1185">Reference proteome</keyword>
<reference evidence="1 2" key="1">
    <citation type="submission" date="2015-01" db="EMBL/GenBank/DDBJ databases">
        <title>Draft genome of the acidophilic iron oxidizer Ferrimicrobium acidiphilum strain T23.</title>
        <authorList>
            <person name="Poehlein A."/>
            <person name="Eisen S."/>
            <person name="Schloemann M."/>
            <person name="Johnson B.D."/>
            <person name="Daniel R."/>
            <person name="Muehling M."/>
        </authorList>
    </citation>
    <scope>NUCLEOTIDE SEQUENCE [LARGE SCALE GENOMIC DNA]</scope>
    <source>
        <strain evidence="1 2">T23</strain>
    </source>
</reference>
<dbReference type="Proteomes" id="UP000032336">
    <property type="component" value="Unassembled WGS sequence"/>
</dbReference>
<accession>A0A0D8FVI7</accession>
<proteinExistence type="predicted"/>
<name>A0A0D8FVI7_9ACTN</name>
<sequence length="176" mass="19563">MVLAIFTWISASASRKAADAATKEASATSDLAQQAREDRELVWGAILNIQVTCVGNSGKGWAELVITNYGNGPALECTLWGYFSDQGLWGTKKNLVIAARDNSSQKLELDRSKESDDEFPDEVFTFHERKDIDRVGNIFIATYKDALGNYYRVAQGELPEKASTKDRPSRGWTDYV</sequence>
<organism evidence="1 2">
    <name type="scientific">Ferrimicrobium acidiphilum DSM 19497</name>
    <dbReference type="NCBI Taxonomy" id="1121877"/>
    <lineage>
        <taxon>Bacteria</taxon>
        <taxon>Bacillati</taxon>
        <taxon>Actinomycetota</taxon>
        <taxon>Acidimicrobiia</taxon>
        <taxon>Acidimicrobiales</taxon>
        <taxon>Acidimicrobiaceae</taxon>
        <taxon>Ferrimicrobium</taxon>
    </lineage>
</organism>
<protein>
    <submittedName>
        <fullName evidence="1">Uncharacterized protein</fullName>
    </submittedName>
</protein>
<dbReference type="EMBL" id="JXUW01000019">
    <property type="protein sequence ID" value="KJE76252.1"/>
    <property type="molecule type" value="Genomic_DNA"/>
</dbReference>
<gene>
    <name evidence="1" type="ORF">FEAC_19870</name>
</gene>